<dbReference type="EMBL" id="VEVQ02000036">
    <property type="protein sequence ID" value="NHN28174.1"/>
    <property type="molecule type" value="Genomic_DNA"/>
</dbReference>
<dbReference type="Gene3D" id="2.180.10.10">
    <property type="entry name" value="RHS repeat-associated core"/>
    <property type="match status" value="1"/>
</dbReference>
<accession>A0ABX0IZB8</accession>
<evidence type="ECO:0000313" key="2">
    <source>
        <dbReference type="Proteomes" id="UP000817854"/>
    </source>
</evidence>
<sequence length="130" mass="14749">MIAKNVRGTDATGATGLQTVDYSYNIRGWLKAINDVENIGTDLFAFKISYNNPEDATALYNGNISETFWKTSSDNVKRKYKYSYDNLNRLLEANYSKPESVSPTLDNYLEKLTYDKNGNIQNLIRNGGRD</sequence>
<organism evidence="1 2">
    <name type="scientific">Flavobacterium jejuense</name>
    <dbReference type="NCBI Taxonomy" id="1544455"/>
    <lineage>
        <taxon>Bacteria</taxon>
        <taxon>Pseudomonadati</taxon>
        <taxon>Bacteroidota</taxon>
        <taxon>Flavobacteriia</taxon>
        <taxon>Flavobacteriales</taxon>
        <taxon>Flavobacteriaceae</taxon>
        <taxon>Flavobacterium</taxon>
    </lineage>
</organism>
<name>A0ABX0IZB8_9FLAO</name>
<proteinExistence type="predicted"/>
<protein>
    <submittedName>
        <fullName evidence="1">Type IV secretion protein Rhs</fullName>
    </submittedName>
</protein>
<reference evidence="1" key="1">
    <citation type="submission" date="2019-05" db="EMBL/GenBank/DDBJ databases">
        <authorList>
            <person name="Lianzixin W."/>
        </authorList>
    </citation>
    <scope>NUCLEOTIDE SEQUENCE</scope>
    <source>
        <strain evidence="1">EC11</strain>
    </source>
</reference>
<reference evidence="1" key="2">
    <citation type="submission" date="2020-02" db="EMBL/GenBank/DDBJ databases">
        <title>Flavobacterium profundi sp. nov., isolated from a deep-sea seamount.</title>
        <authorList>
            <person name="Zhang D.-C."/>
        </authorList>
    </citation>
    <scope>NUCLEOTIDE SEQUENCE</scope>
    <source>
        <strain evidence="1">EC11</strain>
    </source>
</reference>
<comment type="caution">
    <text evidence="1">The sequence shown here is derived from an EMBL/GenBank/DDBJ whole genome shotgun (WGS) entry which is preliminary data.</text>
</comment>
<evidence type="ECO:0000313" key="1">
    <source>
        <dbReference type="EMBL" id="NHN28174.1"/>
    </source>
</evidence>
<keyword evidence="2" id="KW-1185">Reference proteome</keyword>
<gene>
    <name evidence="1" type="ORF">FIA58_021075</name>
</gene>
<feature type="non-terminal residue" evidence="1">
    <location>
        <position position="130"/>
    </location>
</feature>
<dbReference type="Proteomes" id="UP000817854">
    <property type="component" value="Unassembled WGS sequence"/>
</dbReference>